<feature type="compositionally biased region" description="Polar residues" evidence="5">
    <location>
        <begin position="23"/>
        <end position="34"/>
    </location>
</feature>
<dbReference type="InterPro" id="IPR011701">
    <property type="entry name" value="MFS"/>
</dbReference>
<name>A0AAD4PRP5_9EURO</name>
<gene>
    <name evidence="8" type="ORF">BGW36DRAFT_441526</name>
</gene>
<feature type="transmembrane region" description="Helical" evidence="6">
    <location>
        <begin position="68"/>
        <end position="86"/>
    </location>
</feature>
<dbReference type="GO" id="GO:0022857">
    <property type="term" value="F:transmembrane transporter activity"/>
    <property type="evidence" value="ECO:0007669"/>
    <property type="project" value="InterPro"/>
</dbReference>
<organism evidence="8 9">
    <name type="scientific">Talaromyces proteolyticus</name>
    <dbReference type="NCBI Taxonomy" id="1131652"/>
    <lineage>
        <taxon>Eukaryota</taxon>
        <taxon>Fungi</taxon>
        <taxon>Dikarya</taxon>
        <taxon>Ascomycota</taxon>
        <taxon>Pezizomycotina</taxon>
        <taxon>Eurotiomycetes</taxon>
        <taxon>Eurotiomycetidae</taxon>
        <taxon>Eurotiales</taxon>
        <taxon>Trichocomaceae</taxon>
        <taxon>Talaromyces</taxon>
        <taxon>Talaromyces sect. Bacilispori</taxon>
    </lineage>
</organism>
<feature type="region of interest" description="Disordered" evidence="5">
    <location>
        <begin position="1"/>
        <end position="34"/>
    </location>
</feature>
<sequence>MTSERTLENDDLEALEVKEHQDTSSSENGGNTEKSAAPEIVVQAGIGQALAPLHIIGDHFSVTDNGELSWYIASFALITGTFILVAGRLGDMYGSKNILIIGFVIYGVWSLIAGAGYFSRDSDKLFVVARALQGVGASLLLPNAVAILGRTYPPGMRKNMVMSLFGAFAPGGYILGACFSSIFAQFTIWAWAYFAMGIACIVLATIAYFVVPASPPKPNIDRRFDWLGFGFGVAGLVLFNVAWNQGPNVGWKTPYVYVLLILGVLAFVGFVLVERRSERPLVPVQQLNLHIAFVLMAILAGWSSFTVWLYYLWQFLEELRGVTPILATAQNTPSAISGFVASVTTGILIGKIGVPPIMILAMLAFLIANVLVATMPLDQTYWAQTFVATVIVPWGMDMSFPAAVIMLSAAVPQEHQGIAASLALTTTNYAMSIGLGIAGTAVSNLGDGTDLFADCRHAWYVAIGLSGLGIVISAISMVYERIHPTLKPH</sequence>
<dbReference type="AlphaFoldDB" id="A0AAD4PRP5"/>
<evidence type="ECO:0000313" key="9">
    <source>
        <dbReference type="Proteomes" id="UP001201262"/>
    </source>
</evidence>
<feature type="transmembrane region" description="Helical" evidence="6">
    <location>
        <begin position="161"/>
        <end position="184"/>
    </location>
</feature>
<dbReference type="Gene3D" id="1.20.1250.20">
    <property type="entry name" value="MFS general substrate transporter like domains"/>
    <property type="match status" value="2"/>
</dbReference>
<feature type="transmembrane region" description="Helical" evidence="6">
    <location>
        <begin position="381"/>
        <end position="406"/>
    </location>
</feature>
<feature type="transmembrane region" description="Helical" evidence="6">
    <location>
        <begin position="190"/>
        <end position="211"/>
    </location>
</feature>
<dbReference type="PROSITE" id="PS50850">
    <property type="entry name" value="MFS"/>
    <property type="match status" value="1"/>
</dbReference>
<dbReference type="InterPro" id="IPR036259">
    <property type="entry name" value="MFS_trans_sf"/>
</dbReference>
<dbReference type="PANTHER" id="PTHR42718:SF1">
    <property type="entry name" value="LOW AFFINITY AMMONIUM TRANSPORTER"/>
    <property type="match status" value="1"/>
</dbReference>
<evidence type="ECO:0000256" key="5">
    <source>
        <dbReference type="SAM" id="MobiDB-lite"/>
    </source>
</evidence>
<feature type="domain" description="Major facilitator superfamily (MFS) profile" evidence="7">
    <location>
        <begin position="1"/>
        <end position="481"/>
    </location>
</feature>
<proteinExistence type="predicted"/>
<feature type="transmembrane region" description="Helical" evidence="6">
    <location>
        <begin position="98"/>
        <end position="119"/>
    </location>
</feature>
<reference evidence="8" key="1">
    <citation type="submission" date="2021-12" db="EMBL/GenBank/DDBJ databases">
        <title>Convergent genome expansion in fungi linked to evolution of root-endophyte symbiosis.</title>
        <authorList>
            <consortium name="DOE Joint Genome Institute"/>
            <person name="Ke Y.-H."/>
            <person name="Bonito G."/>
            <person name="Liao H.-L."/>
            <person name="Looney B."/>
            <person name="Rojas-Flechas A."/>
            <person name="Nash J."/>
            <person name="Hameed K."/>
            <person name="Schadt C."/>
            <person name="Martin F."/>
            <person name="Crous P.W."/>
            <person name="Miettinen O."/>
            <person name="Magnuson J.K."/>
            <person name="Labbe J."/>
            <person name="Jacobson D."/>
            <person name="Doktycz M.J."/>
            <person name="Veneault-Fourrey C."/>
            <person name="Kuo A."/>
            <person name="Mondo S."/>
            <person name="Calhoun S."/>
            <person name="Riley R."/>
            <person name="Ohm R."/>
            <person name="LaButti K."/>
            <person name="Andreopoulos B."/>
            <person name="Pangilinan J."/>
            <person name="Nolan M."/>
            <person name="Tritt A."/>
            <person name="Clum A."/>
            <person name="Lipzen A."/>
            <person name="Daum C."/>
            <person name="Barry K."/>
            <person name="Grigoriev I.V."/>
            <person name="Vilgalys R."/>
        </authorList>
    </citation>
    <scope>NUCLEOTIDE SEQUENCE</scope>
    <source>
        <strain evidence="8">PMI_201</strain>
    </source>
</reference>
<comment type="caution">
    <text evidence="8">The sequence shown here is derived from an EMBL/GenBank/DDBJ whole genome shotgun (WGS) entry which is preliminary data.</text>
</comment>
<accession>A0AAD4PRP5</accession>
<dbReference type="GeneID" id="70251847"/>
<feature type="transmembrane region" description="Helical" evidence="6">
    <location>
        <begin position="418"/>
        <end position="438"/>
    </location>
</feature>
<evidence type="ECO:0000256" key="4">
    <source>
        <dbReference type="ARBA" id="ARBA00023136"/>
    </source>
</evidence>
<comment type="subcellular location">
    <subcellularLocation>
        <location evidence="1">Membrane</location>
        <topology evidence="1">Multi-pass membrane protein</topology>
    </subcellularLocation>
</comment>
<dbReference type="InterPro" id="IPR020846">
    <property type="entry name" value="MFS_dom"/>
</dbReference>
<dbReference type="GO" id="GO:0016020">
    <property type="term" value="C:membrane"/>
    <property type="evidence" value="ECO:0007669"/>
    <property type="project" value="UniProtKB-SubCell"/>
</dbReference>
<keyword evidence="2 6" id="KW-0812">Transmembrane</keyword>
<feature type="transmembrane region" description="Helical" evidence="6">
    <location>
        <begin position="255"/>
        <end position="273"/>
    </location>
</feature>
<dbReference type="RefSeq" id="XP_046065723.1">
    <property type="nucleotide sequence ID" value="XM_046221560.1"/>
</dbReference>
<dbReference type="SUPFAM" id="SSF103473">
    <property type="entry name" value="MFS general substrate transporter"/>
    <property type="match status" value="1"/>
</dbReference>
<feature type="transmembrane region" description="Helical" evidence="6">
    <location>
        <begin position="223"/>
        <end position="243"/>
    </location>
</feature>
<evidence type="ECO:0000259" key="7">
    <source>
        <dbReference type="PROSITE" id="PS50850"/>
    </source>
</evidence>
<feature type="transmembrane region" description="Helical" evidence="6">
    <location>
        <begin position="357"/>
        <end position="375"/>
    </location>
</feature>
<evidence type="ECO:0000256" key="6">
    <source>
        <dbReference type="SAM" id="Phobius"/>
    </source>
</evidence>
<dbReference type="Proteomes" id="UP001201262">
    <property type="component" value="Unassembled WGS sequence"/>
</dbReference>
<dbReference type="Pfam" id="PF07690">
    <property type="entry name" value="MFS_1"/>
    <property type="match status" value="2"/>
</dbReference>
<dbReference type="PANTHER" id="PTHR42718">
    <property type="entry name" value="MAJOR FACILITATOR SUPERFAMILY MULTIDRUG TRANSPORTER MFSC"/>
    <property type="match status" value="1"/>
</dbReference>
<feature type="transmembrane region" description="Helical" evidence="6">
    <location>
        <begin position="293"/>
        <end position="313"/>
    </location>
</feature>
<evidence type="ECO:0000256" key="3">
    <source>
        <dbReference type="ARBA" id="ARBA00022989"/>
    </source>
</evidence>
<keyword evidence="9" id="KW-1185">Reference proteome</keyword>
<feature type="transmembrane region" description="Helical" evidence="6">
    <location>
        <begin position="458"/>
        <end position="479"/>
    </location>
</feature>
<evidence type="ECO:0000256" key="1">
    <source>
        <dbReference type="ARBA" id="ARBA00004141"/>
    </source>
</evidence>
<dbReference type="CDD" id="cd17476">
    <property type="entry name" value="MFS_Amf1_MDR_like"/>
    <property type="match status" value="1"/>
</dbReference>
<evidence type="ECO:0000256" key="2">
    <source>
        <dbReference type="ARBA" id="ARBA00022692"/>
    </source>
</evidence>
<feature type="transmembrane region" description="Helical" evidence="6">
    <location>
        <begin position="125"/>
        <end position="149"/>
    </location>
</feature>
<evidence type="ECO:0000313" key="8">
    <source>
        <dbReference type="EMBL" id="KAH8689369.1"/>
    </source>
</evidence>
<protein>
    <submittedName>
        <fullName evidence="8">Aminotriazole resistance protein</fullName>
    </submittedName>
</protein>
<keyword evidence="3 6" id="KW-1133">Transmembrane helix</keyword>
<keyword evidence="4 6" id="KW-0472">Membrane</keyword>
<dbReference type="EMBL" id="JAJTJA010000015">
    <property type="protein sequence ID" value="KAH8689369.1"/>
    <property type="molecule type" value="Genomic_DNA"/>
</dbReference>